<comment type="caution">
    <text evidence="3">The sequence shown here is derived from an EMBL/GenBank/DDBJ whole genome shotgun (WGS) entry which is preliminary data.</text>
</comment>
<dbReference type="Gene3D" id="2.60.40.1610">
    <property type="entry name" value="Domain of unknown function DUF1254"/>
    <property type="match status" value="1"/>
</dbReference>
<dbReference type="Pfam" id="PF06863">
    <property type="entry name" value="DUF1254"/>
    <property type="match status" value="1"/>
</dbReference>
<dbReference type="SUPFAM" id="SSF160935">
    <property type="entry name" value="VPA0735-like"/>
    <property type="match status" value="1"/>
</dbReference>
<evidence type="ECO:0000259" key="1">
    <source>
        <dbReference type="Pfam" id="PF06742"/>
    </source>
</evidence>
<sequence>MTDESLEELATEAWIYGYPLVTAALTKAAMTAVPARDDGRRKAPVNQFCYMRTTPDADFTEVVSPNADTLYSSAWLDLSDQPLVLTLPEFGDRFWMVPILDAWSDVCAVVGRRTHGASAGPFLIAGPSWSQPTPPGLTLLRSTTAVNWIIARYATSGPSDFPAVNRLQDATRLIPLSEWTGDPDAYSPPTDVPVPAGADATTPPVDQVHALGGRDYFTLLNRSMVDNPPDPADATVLGRLAKLGIAPGASLDDLSAEELAALDAGARRGPETLRDLLARAESANAGGWTVHRGLGDYGTDYAKRAVITRFGYGANLDADALYPHATTDADGRPLDGAHPYVLHFDAGTTPPVDGFWSLTMMNDRQLFAANPLDRYAIGDRSGMRTNPDGSLDIYVQHDNPGPDRESNWLPAPAGSFNVFLRLYWPRQAALTGDWTPPPLRRTDVS</sequence>
<dbReference type="InterPro" id="IPR037050">
    <property type="entry name" value="DUF1254_sf"/>
</dbReference>
<dbReference type="Proteomes" id="UP000308632">
    <property type="component" value="Unassembled WGS sequence"/>
</dbReference>
<dbReference type="Gene3D" id="2.60.120.600">
    <property type="entry name" value="Domain of unknown function DUF1214, C-terminal domain"/>
    <property type="match status" value="1"/>
</dbReference>
<gene>
    <name evidence="3" type="ORF">E4U92_33240</name>
</gene>
<organism evidence="3 4">
    <name type="scientific">Streptomyces galbus</name>
    <dbReference type="NCBI Taxonomy" id="33898"/>
    <lineage>
        <taxon>Bacteria</taxon>
        <taxon>Bacillati</taxon>
        <taxon>Actinomycetota</taxon>
        <taxon>Actinomycetes</taxon>
        <taxon>Kitasatosporales</taxon>
        <taxon>Streptomycetaceae</taxon>
        <taxon>Streptomyces</taxon>
    </lineage>
</organism>
<dbReference type="InterPro" id="IPR010621">
    <property type="entry name" value="DUF1214"/>
</dbReference>
<protein>
    <submittedName>
        <fullName evidence="3">DUF1254 domain-containing protein</fullName>
    </submittedName>
</protein>
<dbReference type="InterPro" id="IPR010679">
    <property type="entry name" value="DUF1254"/>
</dbReference>
<dbReference type="InterPro" id="IPR037049">
    <property type="entry name" value="DUF1214_C_sf"/>
</dbReference>
<accession>A0A4U5W8Z1</accession>
<proteinExistence type="predicted"/>
<evidence type="ECO:0000259" key="2">
    <source>
        <dbReference type="Pfam" id="PF06863"/>
    </source>
</evidence>
<dbReference type="PANTHER" id="PTHR36509:SF2">
    <property type="entry name" value="BLL3101 PROTEIN"/>
    <property type="match status" value="1"/>
</dbReference>
<dbReference type="PANTHER" id="PTHR36509">
    <property type="entry name" value="BLL3101 PROTEIN"/>
    <property type="match status" value="1"/>
</dbReference>
<feature type="domain" description="DUF1254" evidence="2">
    <location>
        <begin position="45"/>
        <end position="175"/>
    </location>
</feature>
<dbReference type="EMBL" id="SZPR01000035">
    <property type="protein sequence ID" value="TKS97511.1"/>
    <property type="molecule type" value="Genomic_DNA"/>
</dbReference>
<dbReference type="RefSeq" id="WP_137304150.1">
    <property type="nucleotide sequence ID" value="NZ_BMVD01000008.1"/>
</dbReference>
<reference evidence="3 4" key="1">
    <citation type="submission" date="2019-04" db="EMBL/GenBank/DDBJ databases">
        <title>Streptomyces lasaliensis sp.nov., an Actinomycete isolated from soil which produces the polyether antibiotic lasalocid.</title>
        <authorList>
            <person name="Erwin G."/>
            <person name="Haber C."/>
        </authorList>
    </citation>
    <scope>NUCLEOTIDE SEQUENCE [LARGE SCALE GENOMIC DNA]</scope>
    <source>
        <strain evidence="3 4">DSM 40089</strain>
    </source>
</reference>
<name>A0A4U5W8Z1_STRGB</name>
<dbReference type="AlphaFoldDB" id="A0A4U5W8Z1"/>
<evidence type="ECO:0000313" key="4">
    <source>
        <dbReference type="Proteomes" id="UP000308632"/>
    </source>
</evidence>
<feature type="domain" description="DUF1214" evidence="1">
    <location>
        <begin position="320"/>
        <end position="427"/>
    </location>
</feature>
<evidence type="ECO:0000313" key="3">
    <source>
        <dbReference type="EMBL" id="TKS97511.1"/>
    </source>
</evidence>
<dbReference type="Pfam" id="PF06742">
    <property type="entry name" value="DUF1214"/>
    <property type="match status" value="1"/>
</dbReference>